<dbReference type="EMBL" id="CP155573">
    <property type="protein sequence ID" value="XFO65655.1"/>
    <property type="molecule type" value="Genomic_DNA"/>
</dbReference>
<gene>
    <name evidence="1" type="ORF">SPSIL_017950</name>
</gene>
<sequence>MKKGCLKTIAEARETLLQSQCYKGFTVRAVFDNIISNRKVFHSLLRIASLSQKPFQSGDLIRHLPYMSFLIS</sequence>
<proteinExistence type="predicted"/>
<dbReference type="RefSeq" id="WP_094605024.1">
    <property type="nucleotide sequence ID" value="NZ_CP155573.1"/>
</dbReference>
<organism evidence="1 2">
    <name type="scientific">Sporomusa silvacetica DSM 10669</name>
    <dbReference type="NCBI Taxonomy" id="1123289"/>
    <lineage>
        <taxon>Bacteria</taxon>
        <taxon>Bacillati</taxon>
        <taxon>Bacillota</taxon>
        <taxon>Negativicutes</taxon>
        <taxon>Selenomonadales</taxon>
        <taxon>Sporomusaceae</taxon>
        <taxon>Sporomusa</taxon>
    </lineage>
</organism>
<evidence type="ECO:0000313" key="2">
    <source>
        <dbReference type="Proteomes" id="UP000216752"/>
    </source>
</evidence>
<name>A0ABZ3IJ75_9FIRM</name>
<protein>
    <submittedName>
        <fullName evidence="1">Uncharacterized protein</fullName>
    </submittedName>
</protein>
<reference evidence="1" key="1">
    <citation type="submission" date="2024-05" db="EMBL/GenBank/DDBJ databases">
        <title>Isolation and characterization of Sporomusa carbonis sp. nov., a carboxydotrophic hydrogenogen in the genus of Sporomusa isolated from a charcoal burning pile.</title>
        <authorList>
            <person name="Boeer T."/>
            <person name="Rosenbaum F."/>
            <person name="Eysell L."/>
            <person name="Mueller V."/>
            <person name="Daniel R."/>
            <person name="Poehlein A."/>
        </authorList>
    </citation>
    <scope>NUCLEOTIDE SEQUENCE [LARGE SCALE GENOMIC DNA]</scope>
    <source>
        <strain evidence="1">DSM 10669</strain>
    </source>
</reference>
<dbReference type="Proteomes" id="UP000216752">
    <property type="component" value="Chromosome"/>
</dbReference>
<evidence type="ECO:0000313" key="1">
    <source>
        <dbReference type="EMBL" id="XFO65655.1"/>
    </source>
</evidence>
<accession>A0ABZ3IJ75</accession>
<keyword evidence="2" id="KW-1185">Reference proteome</keyword>